<dbReference type="Proteomes" id="UP001515480">
    <property type="component" value="Unassembled WGS sequence"/>
</dbReference>
<comment type="caution">
    <text evidence="12">The sequence shown here is derived from an EMBL/GenBank/DDBJ whole genome shotgun (WGS) entry which is preliminary data.</text>
</comment>
<accession>A0AB34IJR5</accession>
<evidence type="ECO:0000256" key="1">
    <source>
        <dbReference type="ARBA" id="ARBA00004141"/>
    </source>
</evidence>
<evidence type="ECO:0000256" key="10">
    <source>
        <dbReference type="SAM" id="Phobius"/>
    </source>
</evidence>
<dbReference type="CDD" id="cd00038">
    <property type="entry name" value="CAP_ED"/>
    <property type="match status" value="1"/>
</dbReference>
<dbReference type="InterPro" id="IPR018490">
    <property type="entry name" value="cNMP-bd_dom_sf"/>
</dbReference>
<dbReference type="InterPro" id="IPR014710">
    <property type="entry name" value="RmlC-like_jellyroll"/>
</dbReference>
<keyword evidence="2" id="KW-0813">Transport</keyword>
<keyword evidence="4 10" id="KW-1133">Transmembrane helix</keyword>
<name>A0AB34IJR5_PRYPA</name>
<dbReference type="InterPro" id="IPR018488">
    <property type="entry name" value="cNMP-bd_CS"/>
</dbReference>
<dbReference type="Pfam" id="PF00027">
    <property type="entry name" value="cNMP_binding"/>
    <property type="match status" value="1"/>
</dbReference>
<evidence type="ECO:0000259" key="11">
    <source>
        <dbReference type="PROSITE" id="PS50042"/>
    </source>
</evidence>
<evidence type="ECO:0000313" key="13">
    <source>
        <dbReference type="Proteomes" id="UP001515480"/>
    </source>
</evidence>
<dbReference type="SUPFAM" id="SSF81324">
    <property type="entry name" value="Voltage-gated potassium channels"/>
    <property type="match status" value="1"/>
</dbReference>
<dbReference type="GO" id="GO:0005221">
    <property type="term" value="F:intracellularly cyclic nucleotide-activated monoatomic cation channel activity"/>
    <property type="evidence" value="ECO:0007669"/>
    <property type="project" value="InterPro"/>
</dbReference>
<evidence type="ECO:0000256" key="3">
    <source>
        <dbReference type="ARBA" id="ARBA00022692"/>
    </source>
</evidence>
<dbReference type="PANTHER" id="PTHR45638:SF11">
    <property type="entry name" value="CYCLIC NUCLEOTIDE-GATED CATION CHANNEL SUBUNIT A"/>
    <property type="match status" value="1"/>
</dbReference>
<evidence type="ECO:0000256" key="7">
    <source>
        <dbReference type="ARBA" id="ARBA00023286"/>
    </source>
</evidence>
<reference evidence="12 13" key="1">
    <citation type="journal article" date="2024" name="Science">
        <title>Giant polyketide synthase enzymes in the biosynthesis of giant marine polyether toxins.</title>
        <authorList>
            <person name="Fallon T.R."/>
            <person name="Shende V.V."/>
            <person name="Wierzbicki I.H."/>
            <person name="Pendleton A.L."/>
            <person name="Watervoot N.F."/>
            <person name="Auber R.P."/>
            <person name="Gonzalez D.J."/>
            <person name="Wisecaver J.H."/>
            <person name="Moore B.S."/>
        </authorList>
    </citation>
    <scope>NUCLEOTIDE SEQUENCE [LARGE SCALE GENOMIC DNA]</scope>
    <source>
        <strain evidence="12 13">12B1</strain>
    </source>
</reference>
<keyword evidence="5" id="KW-0406">Ion transport</keyword>
<keyword evidence="6 10" id="KW-0472">Membrane</keyword>
<dbReference type="AlphaFoldDB" id="A0AB34IJR5"/>
<sequence length="578" mass="63689">MGRAAVARRLCDALLPHLALLAALLNSLAFPPLRAFGGALTSEQPRWYALFWTLDALLWLHIGWQCATRRRAYVRRRLALELLATLPWDLLLPGGEGRLAFDYAHCARLLLAPRAAAGLRQLGRRTSASQVFVGPRRQLASLLFGSLVVIHWYACAMWLTAEQLELAGHPSWLTLAPAEPWHLWPAWARYVRAFDFALLTVIGDGIVGESDAEAVLKLAGRCCGVVWLAYFTSTMVSLVAMLNASSTRAHHKIAAVHTACVDAGLSPSLTARVRRHLEYVLLTRKLEFGAHRLLAELSEPLRAEVALQRCKAFFLNPKLMAVMGGAGGAHPQFIKVLVTTMEHVVFSPGDFCIEEGEHGHEVFFLVLGRVSVVANKVRVASRVPGDCIGEIALLLPDVVRTASVVAEVFSEAQKLSRNDFRSCLSDFPEMESRIRQIAEERLAELVKEIEPTDAGTPPPEAEEVSPPHSSRWTIRRLTPEEGSGEDIPLTSPFSRLASEAMRQGSLHTVESSSLAWKSARIESQRQLLAAQRALFGDGAPRDSTRARASATTRLSLLRHASSCLRPRKRNSSMQLTVE</sequence>
<keyword evidence="3 10" id="KW-0812">Transmembrane</keyword>
<dbReference type="InterPro" id="IPR000595">
    <property type="entry name" value="cNMP-bd_dom"/>
</dbReference>
<comment type="subcellular location">
    <subcellularLocation>
        <location evidence="1">Membrane</location>
        <topology evidence="1">Multi-pass membrane protein</topology>
    </subcellularLocation>
</comment>
<evidence type="ECO:0000256" key="5">
    <source>
        <dbReference type="ARBA" id="ARBA00023065"/>
    </source>
</evidence>
<evidence type="ECO:0000313" key="12">
    <source>
        <dbReference type="EMBL" id="KAL1500250.1"/>
    </source>
</evidence>
<keyword evidence="7" id="KW-1071">Ligand-gated ion channel</keyword>
<dbReference type="PROSITE" id="PS00889">
    <property type="entry name" value="CNMP_BINDING_2"/>
    <property type="match status" value="1"/>
</dbReference>
<feature type="transmembrane region" description="Helical" evidence="10">
    <location>
        <begin position="47"/>
        <end position="67"/>
    </location>
</feature>
<dbReference type="PANTHER" id="PTHR45638">
    <property type="entry name" value="CYCLIC NUCLEOTIDE-GATED CATION CHANNEL SUBUNIT A"/>
    <property type="match status" value="1"/>
</dbReference>
<proteinExistence type="predicted"/>
<evidence type="ECO:0000256" key="2">
    <source>
        <dbReference type="ARBA" id="ARBA00022448"/>
    </source>
</evidence>
<keyword evidence="8" id="KW-0407">Ion channel</keyword>
<dbReference type="InterPro" id="IPR050866">
    <property type="entry name" value="CNG_cation_channel"/>
</dbReference>
<dbReference type="Gene3D" id="1.10.287.630">
    <property type="entry name" value="Helix hairpin bin"/>
    <property type="match status" value="1"/>
</dbReference>
<protein>
    <recommendedName>
        <fullName evidence="11">Cyclic nucleotide-binding domain-containing protein</fullName>
    </recommendedName>
</protein>
<feature type="region of interest" description="Disordered" evidence="9">
    <location>
        <begin position="449"/>
        <end position="491"/>
    </location>
</feature>
<evidence type="ECO:0000256" key="9">
    <source>
        <dbReference type="SAM" id="MobiDB-lite"/>
    </source>
</evidence>
<dbReference type="SUPFAM" id="SSF51206">
    <property type="entry name" value="cAMP-binding domain-like"/>
    <property type="match status" value="1"/>
</dbReference>
<organism evidence="12 13">
    <name type="scientific">Prymnesium parvum</name>
    <name type="common">Toxic golden alga</name>
    <dbReference type="NCBI Taxonomy" id="97485"/>
    <lineage>
        <taxon>Eukaryota</taxon>
        <taxon>Haptista</taxon>
        <taxon>Haptophyta</taxon>
        <taxon>Prymnesiophyceae</taxon>
        <taxon>Prymnesiales</taxon>
        <taxon>Prymnesiaceae</taxon>
        <taxon>Prymnesium</taxon>
    </lineage>
</organism>
<dbReference type="Gene3D" id="2.60.120.10">
    <property type="entry name" value="Jelly Rolls"/>
    <property type="match status" value="1"/>
</dbReference>
<gene>
    <name evidence="12" type="ORF">AB1Y20_012918</name>
</gene>
<dbReference type="EMBL" id="JBGBPQ010000023">
    <property type="protein sequence ID" value="KAL1500250.1"/>
    <property type="molecule type" value="Genomic_DNA"/>
</dbReference>
<dbReference type="SMART" id="SM00100">
    <property type="entry name" value="cNMP"/>
    <property type="match status" value="1"/>
</dbReference>
<dbReference type="Gene3D" id="1.10.287.70">
    <property type="match status" value="1"/>
</dbReference>
<feature type="domain" description="Cyclic nucleotide-binding" evidence="11">
    <location>
        <begin position="337"/>
        <end position="441"/>
    </location>
</feature>
<feature type="transmembrane region" description="Helical" evidence="10">
    <location>
        <begin position="139"/>
        <end position="161"/>
    </location>
</feature>
<evidence type="ECO:0000256" key="4">
    <source>
        <dbReference type="ARBA" id="ARBA00022989"/>
    </source>
</evidence>
<keyword evidence="13" id="KW-1185">Reference proteome</keyword>
<evidence type="ECO:0000256" key="6">
    <source>
        <dbReference type="ARBA" id="ARBA00023136"/>
    </source>
</evidence>
<dbReference type="GO" id="GO:0016020">
    <property type="term" value="C:membrane"/>
    <property type="evidence" value="ECO:0007669"/>
    <property type="project" value="UniProtKB-SubCell"/>
</dbReference>
<dbReference type="PROSITE" id="PS50042">
    <property type="entry name" value="CNMP_BINDING_3"/>
    <property type="match status" value="1"/>
</dbReference>
<dbReference type="GO" id="GO:0044877">
    <property type="term" value="F:protein-containing complex binding"/>
    <property type="evidence" value="ECO:0007669"/>
    <property type="project" value="TreeGrafter"/>
</dbReference>
<evidence type="ECO:0000256" key="8">
    <source>
        <dbReference type="ARBA" id="ARBA00023303"/>
    </source>
</evidence>